<evidence type="ECO:0000313" key="1">
    <source>
        <dbReference type="EMBL" id="AKI98921.1"/>
    </source>
</evidence>
<gene>
    <name evidence="1" type="ORF">AA314_00548</name>
    <name evidence="2" type="ORF">ATI61_106303</name>
</gene>
<proteinExistence type="predicted"/>
<dbReference type="Proteomes" id="UP000256345">
    <property type="component" value="Unassembled WGS sequence"/>
</dbReference>
<dbReference type="KEGG" id="age:AA314_00548"/>
<dbReference type="EMBL" id="QUMU01000006">
    <property type="protein sequence ID" value="REG30833.1"/>
    <property type="molecule type" value="Genomic_DNA"/>
</dbReference>
<sequence>MSNPRTPAPPTSPTAAERLAADVAAVGRIDAIKSVLRVLLQTTGLRLAVVARVTAESWTCCAVLDEVDFGLRPGDSLEVVTTF</sequence>
<dbReference type="Proteomes" id="UP000035579">
    <property type="component" value="Chromosome"/>
</dbReference>
<reference evidence="2 4" key="2">
    <citation type="submission" date="2018-08" db="EMBL/GenBank/DDBJ databases">
        <title>Genomic Encyclopedia of Archaeal and Bacterial Type Strains, Phase II (KMG-II): from individual species to whole genera.</title>
        <authorList>
            <person name="Goeker M."/>
        </authorList>
    </citation>
    <scope>NUCLEOTIDE SEQUENCE [LARGE SCALE GENOMIC DNA]</scope>
    <source>
        <strain evidence="2 4">DSM 2261</strain>
    </source>
</reference>
<dbReference type="AlphaFoldDB" id="A0AAC8TAK6"/>
<dbReference type="EMBL" id="CP011509">
    <property type="protein sequence ID" value="AKI98921.1"/>
    <property type="molecule type" value="Genomic_DNA"/>
</dbReference>
<keyword evidence="1" id="KW-0808">Transferase</keyword>
<keyword evidence="1" id="KW-0418">Kinase</keyword>
<organism evidence="1 3">
    <name type="scientific">Archangium gephyra</name>
    <dbReference type="NCBI Taxonomy" id="48"/>
    <lineage>
        <taxon>Bacteria</taxon>
        <taxon>Pseudomonadati</taxon>
        <taxon>Myxococcota</taxon>
        <taxon>Myxococcia</taxon>
        <taxon>Myxococcales</taxon>
        <taxon>Cystobacterineae</taxon>
        <taxon>Archangiaceae</taxon>
        <taxon>Archangium</taxon>
    </lineage>
</organism>
<evidence type="ECO:0000313" key="2">
    <source>
        <dbReference type="EMBL" id="REG30833.1"/>
    </source>
</evidence>
<accession>A0AAC8TAK6</accession>
<dbReference type="GO" id="GO:0016301">
    <property type="term" value="F:kinase activity"/>
    <property type="evidence" value="ECO:0007669"/>
    <property type="project" value="UniProtKB-KW"/>
</dbReference>
<reference evidence="1 3" key="1">
    <citation type="submission" date="2015-05" db="EMBL/GenBank/DDBJ databases">
        <title>Genome assembly of Archangium gephyra DSM 2261.</title>
        <authorList>
            <person name="Sharma G."/>
            <person name="Subramanian S."/>
        </authorList>
    </citation>
    <scope>NUCLEOTIDE SEQUENCE [LARGE SCALE GENOMIC DNA]</scope>
    <source>
        <strain evidence="1 3">DSM 2261</strain>
    </source>
</reference>
<evidence type="ECO:0000313" key="3">
    <source>
        <dbReference type="Proteomes" id="UP000035579"/>
    </source>
</evidence>
<protein>
    <submittedName>
        <fullName evidence="1">Sensor histidine kinase</fullName>
    </submittedName>
</protein>
<evidence type="ECO:0000313" key="4">
    <source>
        <dbReference type="Proteomes" id="UP000256345"/>
    </source>
</evidence>
<dbReference type="RefSeq" id="WP_245682344.1">
    <property type="nucleotide sequence ID" value="NZ_CP011509.1"/>
</dbReference>
<keyword evidence="4" id="KW-1185">Reference proteome</keyword>
<name>A0AAC8TAK6_9BACT</name>